<proteinExistence type="predicted"/>
<dbReference type="GO" id="GO:0015421">
    <property type="term" value="F:ABC-type oligopeptide transporter activity"/>
    <property type="evidence" value="ECO:0007669"/>
    <property type="project" value="TreeGrafter"/>
</dbReference>
<evidence type="ECO:0000256" key="5">
    <source>
        <dbReference type="ARBA" id="ARBA00022741"/>
    </source>
</evidence>
<evidence type="ECO:0000256" key="8">
    <source>
        <dbReference type="ARBA" id="ARBA00023136"/>
    </source>
</evidence>
<dbReference type="KEGG" id="pmic:NW74_02155"/>
<feature type="transmembrane region" description="Helical" evidence="9">
    <location>
        <begin position="20"/>
        <end position="44"/>
    </location>
</feature>
<feature type="transmembrane region" description="Helical" evidence="9">
    <location>
        <begin position="75"/>
        <end position="95"/>
    </location>
</feature>
<keyword evidence="13" id="KW-1185">Reference proteome</keyword>
<dbReference type="Proteomes" id="UP000031386">
    <property type="component" value="Chromosome"/>
</dbReference>
<sequence>MLKEIRLFWKVLKNNRLTYFLSMISTIFIQIFSGLTPIVIMITVDSIIGNKEYKYDILKKAVNLIGGRDYLRENIYILAFVIVILTGISCIFIFLRNYYSNVACENLIFNLKEKMYNKFLNLDMRCLNDYSTGDLIQRSSSDIETVRKLFAAQLVNAFGSIATIVLVIVVMSLINLKLATISITLCIVIAILSSVFYKKIGEIFKKTDEAESDLMVFIKEALFNIRVIKAFNREDYILNLFREKNEEFNITQNNFMKTFARFRAINDFLTFLQLAIILVVGGYETITGRMNFGDLIAFVIYINMIIWPIRQMGQLLSDMARASVSISRIYEVLDLPEEDYDYGIKNVSFSEKIEFKNVSLKINNNTVLDNISFVLNSGESLGIIGSTGSGKSMIVYLLLGFFEATSGEILIDGINIKEINKRYIREKISAIMQDSELFNMSILDNIKIVNDDIDESSVYNATEISSIHSEIMNFSSKYKTIVVDNGVNLSGGQKQRISIARGLLKPFEVLILDDSLSAVDMNTDLKINNALKSMDRKFTSIVISHRISTIANCDNIIVMDDGKIVESGKHNELIKKNGMYSKINEIQSKEYDVNNE</sequence>
<dbReference type="Gene3D" id="1.20.1560.10">
    <property type="entry name" value="ABC transporter type 1, transmembrane domain"/>
    <property type="match status" value="1"/>
</dbReference>
<dbReference type="InterPro" id="IPR003593">
    <property type="entry name" value="AAA+_ATPase"/>
</dbReference>
<protein>
    <submittedName>
        <fullName evidence="12">ABC transporter ATP-binding protein</fullName>
    </submittedName>
</protein>
<evidence type="ECO:0000313" key="13">
    <source>
        <dbReference type="Proteomes" id="UP000031386"/>
    </source>
</evidence>
<evidence type="ECO:0000256" key="6">
    <source>
        <dbReference type="ARBA" id="ARBA00022840"/>
    </source>
</evidence>
<dbReference type="GO" id="GO:0005524">
    <property type="term" value="F:ATP binding"/>
    <property type="evidence" value="ECO:0007669"/>
    <property type="project" value="UniProtKB-KW"/>
</dbReference>
<evidence type="ECO:0000256" key="7">
    <source>
        <dbReference type="ARBA" id="ARBA00022989"/>
    </source>
</evidence>
<dbReference type="InterPro" id="IPR017871">
    <property type="entry name" value="ABC_transporter-like_CS"/>
</dbReference>
<dbReference type="GO" id="GO:0005886">
    <property type="term" value="C:plasma membrane"/>
    <property type="evidence" value="ECO:0007669"/>
    <property type="project" value="UniProtKB-SubCell"/>
</dbReference>
<dbReference type="PANTHER" id="PTHR43394">
    <property type="entry name" value="ATP-DEPENDENT PERMEASE MDL1, MITOCHONDRIAL"/>
    <property type="match status" value="1"/>
</dbReference>
<evidence type="ECO:0000259" key="11">
    <source>
        <dbReference type="PROSITE" id="PS50929"/>
    </source>
</evidence>
<feature type="transmembrane region" description="Helical" evidence="9">
    <location>
        <begin position="154"/>
        <end position="174"/>
    </location>
</feature>
<feature type="transmembrane region" description="Helical" evidence="9">
    <location>
        <begin position="180"/>
        <end position="197"/>
    </location>
</feature>
<evidence type="ECO:0000256" key="3">
    <source>
        <dbReference type="ARBA" id="ARBA00022475"/>
    </source>
</evidence>
<keyword evidence="7 9" id="KW-1133">Transmembrane helix</keyword>
<gene>
    <name evidence="12" type="ORF">NW74_02155</name>
</gene>
<keyword evidence="6 12" id="KW-0067">ATP-binding</keyword>
<evidence type="ECO:0000256" key="4">
    <source>
        <dbReference type="ARBA" id="ARBA00022692"/>
    </source>
</evidence>
<dbReference type="PROSITE" id="PS50893">
    <property type="entry name" value="ABC_TRANSPORTER_2"/>
    <property type="match status" value="1"/>
</dbReference>
<evidence type="ECO:0000256" key="9">
    <source>
        <dbReference type="SAM" id="Phobius"/>
    </source>
</evidence>
<dbReference type="InterPro" id="IPR039421">
    <property type="entry name" value="Type_1_exporter"/>
</dbReference>
<evidence type="ECO:0000313" key="12">
    <source>
        <dbReference type="EMBL" id="AIZ36238.1"/>
    </source>
</evidence>
<dbReference type="Gene3D" id="3.40.50.300">
    <property type="entry name" value="P-loop containing nucleotide triphosphate hydrolases"/>
    <property type="match status" value="1"/>
</dbReference>
<dbReference type="FunFam" id="3.40.50.300:FF:000221">
    <property type="entry name" value="Multidrug ABC transporter ATP-binding protein"/>
    <property type="match status" value="1"/>
</dbReference>
<dbReference type="InterPro" id="IPR036640">
    <property type="entry name" value="ABC1_TM_sf"/>
</dbReference>
<keyword evidence="3" id="KW-1003">Cell membrane</keyword>
<organism evidence="12 13">
    <name type="scientific">Parvimonas micra</name>
    <dbReference type="NCBI Taxonomy" id="33033"/>
    <lineage>
        <taxon>Bacteria</taxon>
        <taxon>Bacillati</taxon>
        <taxon>Bacillota</taxon>
        <taxon>Tissierellia</taxon>
        <taxon>Tissierellales</taxon>
        <taxon>Peptoniphilaceae</taxon>
        <taxon>Parvimonas</taxon>
    </lineage>
</organism>
<dbReference type="SUPFAM" id="SSF52540">
    <property type="entry name" value="P-loop containing nucleoside triphosphate hydrolases"/>
    <property type="match status" value="1"/>
</dbReference>
<comment type="subcellular location">
    <subcellularLocation>
        <location evidence="1">Cell membrane</location>
        <topology evidence="1">Multi-pass membrane protein</topology>
    </subcellularLocation>
</comment>
<feature type="transmembrane region" description="Helical" evidence="9">
    <location>
        <begin position="264"/>
        <end position="283"/>
    </location>
</feature>
<dbReference type="CDD" id="cd18542">
    <property type="entry name" value="ABC_6TM_YknU_like"/>
    <property type="match status" value="1"/>
</dbReference>
<dbReference type="GO" id="GO:0016887">
    <property type="term" value="F:ATP hydrolysis activity"/>
    <property type="evidence" value="ECO:0007669"/>
    <property type="project" value="InterPro"/>
</dbReference>
<evidence type="ECO:0000256" key="1">
    <source>
        <dbReference type="ARBA" id="ARBA00004651"/>
    </source>
</evidence>
<dbReference type="RefSeq" id="WP_041953640.1">
    <property type="nucleotide sequence ID" value="NZ_CP009761.1"/>
</dbReference>
<dbReference type="AlphaFoldDB" id="A0A0B4S0D1"/>
<keyword evidence="8 9" id="KW-0472">Membrane</keyword>
<dbReference type="SUPFAM" id="SSF90123">
    <property type="entry name" value="ABC transporter transmembrane region"/>
    <property type="match status" value="1"/>
</dbReference>
<accession>A0A0B4S0D1</accession>
<dbReference type="InterPro" id="IPR003439">
    <property type="entry name" value="ABC_transporter-like_ATP-bd"/>
</dbReference>
<dbReference type="PANTHER" id="PTHR43394:SF1">
    <property type="entry name" value="ATP-BINDING CASSETTE SUB-FAMILY B MEMBER 10, MITOCHONDRIAL"/>
    <property type="match status" value="1"/>
</dbReference>
<keyword evidence="4 9" id="KW-0812">Transmembrane</keyword>
<keyword evidence="5" id="KW-0547">Nucleotide-binding</keyword>
<dbReference type="Pfam" id="PF00005">
    <property type="entry name" value="ABC_tran"/>
    <property type="match status" value="1"/>
</dbReference>
<feature type="domain" description="ABC transporter" evidence="10">
    <location>
        <begin position="353"/>
        <end position="586"/>
    </location>
</feature>
<feature type="domain" description="ABC transmembrane type-1" evidence="11">
    <location>
        <begin position="20"/>
        <end position="321"/>
    </location>
</feature>
<dbReference type="InterPro" id="IPR027417">
    <property type="entry name" value="P-loop_NTPase"/>
</dbReference>
<dbReference type="Pfam" id="PF00664">
    <property type="entry name" value="ABC_membrane"/>
    <property type="match status" value="1"/>
</dbReference>
<evidence type="ECO:0000259" key="10">
    <source>
        <dbReference type="PROSITE" id="PS50893"/>
    </source>
</evidence>
<dbReference type="PROSITE" id="PS50929">
    <property type="entry name" value="ABC_TM1F"/>
    <property type="match status" value="1"/>
</dbReference>
<dbReference type="STRING" id="33033.NW74_02155"/>
<dbReference type="PROSITE" id="PS00211">
    <property type="entry name" value="ABC_TRANSPORTER_1"/>
    <property type="match status" value="1"/>
</dbReference>
<keyword evidence="2" id="KW-0813">Transport</keyword>
<dbReference type="SMART" id="SM00382">
    <property type="entry name" value="AAA"/>
    <property type="match status" value="1"/>
</dbReference>
<dbReference type="InterPro" id="IPR011527">
    <property type="entry name" value="ABC1_TM_dom"/>
</dbReference>
<reference evidence="12 13" key="1">
    <citation type="submission" date="2014-10" db="EMBL/GenBank/DDBJ databases">
        <title>Complete genome sequence of Parvimonas micra KCOM 1535 (= ChDC B708).</title>
        <authorList>
            <person name="Kook J.-K."/>
            <person name="Park S.-N."/>
            <person name="Lim Y.K."/>
            <person name="Roh H."/>
        </authorList>
    </citation>
    <scope>NUCLEOTIDE SEQUENCE [LARGE SCALE GENOMIC DNA]</scope>
    <source>
        <strain evidence="13">KCOM 1535 / ChDC B708</strain>
    </source>
</reference>
<name>A0A0B4S0D1_9FIRM</name>
<evidence type="ECO:0000256" key="2">
    <source>
        <dbReference type="ARBA" id="ARBA00022448"/>
    </source>
</evidence>
<dbReference type="OrthoDB" id="9762778at2"/>
<dbReference type="EMBL" id="CP009761">
    <property type="protein sequence ID" value="AIZ36238.1"/>
    <property type="molecule type" value="Genomic_DNA"/>
</dbReference>